<dbReference type="AlphaFoldDB" id="D2MPL5"/>
<dbReference type="STRING" id="679192.HMPREF9013_1331"/>
<dbReference type="PANTHER" id="PTHR37314">
    <property type="entry name" value="SLR0142 PROTEIN"/>
    <property type="match status" value="1"/>
</dbReference>
<keyword evidence="1" id="KW-1133">Transmembrane helix</keyword>
<feature type="transmembrane region" description="Helical" evidence="1">
    <location>
        <begin position="58"/>
        <end position="78"/>
    </location>
</feature>
<keyword evidence="3" id="KW-1185">Reference proteome</keyword>
<dbReference type="OrthoDB" id="7057004at2"/>
<evidence type="ECO:0000313" key="3">
    <source>
        <dbReference type="Proteomes" id="UP000005017"/>
    </source>
</evidence>
<accession>D2MPL5</accession>
<proteinExistence type="predicted"/>
<comment type="caution">
    <text evidence="2">The sequence shown here is derived from an EMBL/GenBank/DDBJ whole genome shotgun (WGS) entry which is preliminary data.</text>
</comment>
<feature type="transmembrane region" description="Helical" evidence="1">
    <location>
        <begin position="198"/>
        <end position="214"/>
    </location>
</feature>
<keyword evidence="1" id="KW-0472">Membrane</keyword>
<evidence type="ECO:0000256" key="1">
    <source>
        <dbReference type="SAM" id="Phobius"/>
    </source>
</evidence>
<organism evidence="2 3">
    <name type="scientific">Bulleidia extructa W1219</name>
    <dbReference type="NCBI Taxonomy" id="679192"/>
    <lineage>
        <taxon>Bacteria</taxon>
        <taxon>Bacillati</taxon>
        <taxon>Bacillota</taxon>
        <taxon>Erysipelotrichia</taxon>
        <taxon>Erysipelotrichales</taxon>
        <taxon>Erysipelotrichaceae</taxon>
        <taxon>Bulleidia</taxon>
    </lineage>
</organism>
<dbReference type="eggNOG" id="COG3619">
    <property type="taxonomic scope" value="Bacteria"/>
</dbReference>
<sequence>MKPKSIVETFMTSALLAFSGGLQDAYTYNSRAHVFSNAQTGNIVLLAQNFMEGNIQKALTYLLPISAFLLGVLIAEQLQGKYHPAKRWHWYEMVLLIMIGTLFSVGFMPESWNNIATMFVSFSCAIQVQAFQKIHGNQYASTMCIGNIKSGTAAFSTYLRTRNPEKLTVAFHYLGIILIFALGAGFGGILSIHYGYRVIWLSCLILTILLFRIHPHKKDL</sequence>
<keyword evidence="1" id="KW-0812">Transmembrane</keyword>
<evidence type="ECO:0008006" key="4">
    <source>
        <dbReference type="Google" id="ProtNLM"/>
    </source>
</evidence>
<name>D2MPL5_9FIRM</name>
<evidence type="ECO:0000313" key="2">
    <source>
        <dbReference type="EMBL" id="EFC05627.1"/>
    </source>
</evidence>
<dbReference type="EMBL" id="ADFR01000009">
    <property type="protein sequence ID" value="EFC05627.1"/>
    <property type="molecule type" value="Genomic_DNA"/>
</dbReference>
<gene>
    <name evidence="2" type="ORF">HMPREF9013_1331</name>
</gene>
<feature type="transmembrane region" description="Helical" evidence="1">
    <location>
        <begin position="170"/>
        <end position="192"/>
    </location>
</feature>
<dbReference type="Pfam" id="PF06912">
    <property type="entry name" value="DUF1275"/>
    <property type="match status" value="1"/>
</dbReference>
<dbReference type="InterPro" id="IPR010699">
    <property type="entry name" value="DUF1275"/>
</dbReference>
<dbReference type="RefSeq" id="WP_006627328.1">
    <property type="nucleotide sequence ID" value="NZ_ADFR01000009.1"/>
</dbReference>
<reference evidence="3" key="1">
    <citation type="submission" date="2009-12" db="EMBL/GenBank/DDBJ databases">
        <title>Sequence of Clostridiales genomosp. BVAB3 str. UPII9-5.</title>
        <authorList>
            <person name="Madupu R."/>
            <person name="Durkin A.S."/>
            <person name="Torralba M."/>
            <person name="Methe B."/>
            <person name="Sutton G.G."/>
            <person name="Strausberg R.L."/>
            <person name="Nelson K.E."/>
        </authorList>
    </citation>
    <scope>NUCLEOTIDE SEQUENCE [LARGE SCALE GENOMIC DNA]</scope>
    <source>
        <strain evidence="3">W1219</strain>
    </source>
</reference>
<dbReference type="PANTHER" id="PTHR37314:SF4">
    <property type="entry name" value="UPF0700 TRANSMEMBRANE PROTEIN YOAK"/>
    <property type="match status" value="1"/>
</dbReference>
<feature type="transmembrane region" description="Helical" evidence="1">
    <location>
        <begin position="90"/>
        <end position="108"/>
    </location>
</feature>
<protein>
    <recommendedName>
        <fullName evidence="4">DUF1275 domain-containing protein</fullName>
    </recommendedName>
</protein>
<dbReference type="Proteomes" id="UP000005017">
    <property type="component" value="Unassembled WGS sequence"/>
</dbReference>